<dbReference type="Gene3D" id="3.40.50.1820">
    <property type="entry name" value="alpha/beta hydrolase"/>
    <property type="match status" value="1"/>
</dbReference>
<dbReference type="Proteomes" id="UP000637074">
    <property type="component" value="Unassembled WGS sequence"/>
</dbReference>
<reference evidence="1 2" key="1">
    <citation type="journal article" date="2022" name="Int. J. Syst. Evol. Microbiol.">
        <title>Neobacillus kokaensis sp. nov., isolated from soil.</title>
        <authorList>
            <person name="Yuki K."/>
            <person name="Matsubara H."/>
            <person name="Yamaguchi S."/>
        </authorList>
    </citation>
    <scope>NUCLEOTIDE SEQUENCE [LARGE SCALE GENOMIC DNA]</scope>
    <source>
        <strain evidence="1 2">LOB 377</strain>
    </source>
</reference>
<accession>A0ABQ3N5G3</accession>
<dbReference type="InterPro" id="IPR003386">
    <property type="entry name" value="LACT/PDAT_acylTrfase"/>
</dbReference>
<protein>
    <recommendedName>
        <fullName evidence="3">Alpha/beta hydrolase</fullName>
    </recommendedName>
</protein>
<dbReference type="SUPFAM" id="SSF53474">
    <property type="entry name" value="alpha/beta-Hydrolases"/>
    <property type="match status" value="1"/>
</dbReference>
<keyword evidence="2" id="KW-1185">Reference proteome</keyword>
<dbReference type="Pfam" id="PF02450">
    <property type="entry name" value="LCAT"/>
    <property type="match status" value="1"/>
</dbReference>
<evidence type="ECO:0008006" key="3">
    <source>
        <dbReference type="Google" id="ProtNLM"/>
    </source>
</evidence>
<gene>
    <name evidence="1" type="ORF">AM1BK_27810</name>
</gene>
<dbReference type="InterPro" id="IPR029058">
    <property type="entry name" value="AB_hydrolase_fold"/>
</dbReference>
<proteinExistence type="predicted"/>
<dbReference type="PANTHER" id="PTHR11440">
    <property type="entry name" value="LECITHIN-CHOLESTEROL ACYLTRANSFERASE-RELATED"/>
    <property type="match status" value="1"/>
</dbReference>
<evidence type="ECO:0000313" key="2">
    <source>
        <dbReference type="Proteomes" id="UP000637074"/>
    </source>
</evidence>
<dbReference type="EMBL" id="BNDS01000011">
    <property type="protein sequence ID" value="GHH99238.1"/>
    <property type="molecule type" value="Genomic_DNA"/>
</dbReference>
<comment type="caution">
    <text evidence="1">The sequence shown here is derived from an EMBL/GenBank/DDBJ whole genome shotgun (WGS) entry which is preliminary data.</text>
</comment>
<organism evidence="1 2">
    <name type="scientific">Neobacillus kokaensis</name>
    <dbReference type="NCBI Taxonomy" id="2759023"/>
    <lineage>
        <taxon>Bacteria</taxon>
        <taxon>Bacillati</taxon>
        <taxon>Bacillota</taxon>
        <taxon>Bacilli</taxon>
        <taxon>Bacillales</taxon>
        <taxon>Bacillaceae</taxon>
        <taxon>Neobacillus</taxon>
    </lineage>
</organism>
<name>A0ABQ3N5G3_9BACI</name>
<evidence type="ECO:0000313" key="1">
    <source>
        <dbReference type="EMBL" id="GHH99238.1"/>
    </source>
</evidence>
<sequence length="374" mass="42456">MSRATILIPGIQGTKLVNSNTLNFDTIWSGIQSKYETIYDLALKQDSRFEEMPRSIVERSDIEDLPYREAVYVLEHKTKIPVYIFGYDWRKSSAETAKRLADYIEYLKVKLDVSSFNIIAHSMGAAIFNCYLKLIQGNYDVIDHAVLLACPFKGSVRALISLIAGEGGFRFPLFNSNDEFRKIARTFPSVYELCPVYKDAVVFENGADFDLFNPNHWQSNIGDDIPGMFRDRIQHMKTFWEKQNPAMLNLADLPDEVRKRILIIAGEGEETKNKVIVQPLSPDGRAKNFFHFDSPNSESDGDGVVSLDSAAIYKNEVLTLAVKKKWTNLAMHALFMNDGRVQTLITRFLLTNTLDSSSGIPWWSVLDGSVRQVK</sequence>
<dbReference type="RefSeq" id="WP_191273816.1">
    <property type="nucleotide sequence ID" value="NZ_BNDS01000011.1"/>
</dbReference>